<feature type="signal peptide" evidence="1">
    <location>
        <begin position="1"/>
        <end position="19"/>
    </location>
</feature>
<dbReference type="EMBL" id="GGEC01020036">
    <property type="protein sequence ID" value="MBX00520.1"/>
    <property type="molecule type" value="Transcribed_RNA"/>
</dbReference>
<protein>
    <submittedName>
        <fullName evidence="2">Superoxide dismutase fe</fullName>
    </submittedName>
</protein>
<evidence type="ECO:0000313" key="2">
    <source>
        <dbReference type="EMBL" id="MBX00520.1"/>
    </source>
</evidence>
<organism evidence="2">
    <name type="scientific">Rhizophora mucronata</name>
    <name type="common">Asiatic mangrove</name>
    <dbReference type="NCBI Taxonomy" id="61149"/>
    <lineage>
        <taxon>Eukaryota</taxon>
        <taxon>Viridiplantae</taxon>
        <taxon>Streptophyta</taxon>
        <taxon>Embryophyta</taxon>
        <taxon>Tracheophyta</taxon>
        <taxon>Spermatophyta</taxon>
        <taxon>Magnoliopsida</taxon>
        <taxon>eudicotyledons</taxon>
        <taxon>Gunneridae</taxon>
        <taxon>Pentapetalae</taxon>
        <taxon>rosids</taxon>
        <taxon>fabids</taxon>
        <taxon>Malpighiales</taxon>
        <taxon>Rhizophoraceae</taxon>
        <taxon>Rhizophora</taxon>
    </lineage>
</organism>
<feature type="chain" id="PRO_5015161896" evidence="1">
    <location>
        <begin position="20"/>
        <end position="49"/>
    </location>
</feature>
<evidence type="ECO:0000256" key="1">
    <source>
        <dbReference type="SAM" id="SignalP"/>
    </source>
</evidence>
<accession>A0A2P2K482</accession>
<proteinExistence type="predicted"/>
<sequence>MMKMGAFVLIHCFSAECFGAAHEQRHTGVSLGKASQGLCGQSEQANCGD</sequence>
<keyword evidence="1" id="KW-0732">Signal</keyword>
<name>A0A2P2K482_RHIMU</name>
<dbReference type="AlphaFoldDB" id="A0A2P2K482"/>
<reference evidence="2" key="1">
    <citation type="submission" date="2018-02" db="EMBL/GenBank/DDBJ databases">
        <title>Rhizophora mucronata_Transcriptome.</title>
        <authorList>
            <person name="Meera S.P."/>
            <person name="Sreeshan A."/>
            <person name="Augustine A."/>
        </authorList>
    </citation>
    <scope>NUCLEOTIDE SEQUENCE</scope>
    <source>
        <tissue evidence="2">Leaf</tissue>
    </source>
</reference>